<dbReference type="PROSITE" id="PS00978">
    <property type="entry name" value="FAD_G3PDH_2"/>
    <property type="match status" value="1"/>
</dbReference>
<dbReference type="Pfam" id="PF01266">
    <property type="entry name" value="DAO"/>
    <property type="match status" value="1"/>
</dbReference>
<dbReference type="SUPFAM" id="SSF51905">
    <property type="entry name" value="FAD/NAD(P)-binding domain"/>
    <property type="match status" value="1"/>
</dbReference>
<dbReference type="Gene3D" id="1.10.8.870">
    <property type="entry name" value="Alpha-glycerophosphate oxidase, cap domain"/>
    <property type="match status" value="1"/>
</dbReference>
<dbReference type="GO" id="GO:0004368">
    <property type="term" value="F:glycerol-3-phosphate dehydrogenase (quinone) activity"/>
    <property type="evidence" value="ECO:0007669"/>
    <property type="project" value="InterPro"/>
</dbReference>
<comment type="similarity">
    <text evidence="2">Belongs to the FAD-dependent glycerol-3-phosphate dehydrogenase family.</text>
</comment>
<keyword evidence="4" id="KW-0319">Glycerol metabolism</keyword>
<dbReference type="GO" id="GO:0046168">
    <property type="term" value="P:glycerol-3-phosphate catabolic process"/>
    <property type="evidence" value="ECO:0007669"/>
    <property type="project" value="TreeGrafter"/>
</dbReference>
<dbReference type="PRINTS" id="PR01001">
    <property type="entry name" value="FADG3PDH"/>
</dbReference>
<dbReference type="InterPro" id="IPR031656">
    <property type="entry name" value="DAO_C"/>
</dbReference>
<evidence type="ECO:0000256" key="2">
    <source>
        <dbReference type="ARBA" id="ARBA00007330"/>
    </source>
</evidence>
<proteinExistence type="inferred from homology"/>
<comment type="cofactor">
    <cofactor evidence="1">
        <name>FAD</name>
        <dbReference type="ChEBI" id="CHEBI:57692"/>
    </cofactor>
</comment>
<dbReference type="InterPro" id="IPR038299">
    <property type="entry name" value="DAO_C_sf"/>
</dbReference>
<evidence type="ECO:0000256" key="4">
    <source>
        <dbReference type="ARBA" id="ARBA00022798"/>
    </source>
</evidence>
<keyword evidence="10" id="KW-1185">Reference proteome</keyword>
<evidence type="ECO:0000256" key="5">
    <source>
        <dbReference type="ARBA" id="ARBA00022827"/>
    </source>
</evidence>
<dbReference type="EMBL" id="BSDS01000002">
    <property type="protein sequence ID" value="GLI38948.1"/>
    <property type="molecule type" value="Genomic_DNA"/>
</dbReference>
<feature type="domain" description="Alpha-glycerophosphate oxidase C-terminal" evidence="8">
    <location>
        <begin position="401"/>
        <end position="495"/>
    </location>
</feature>
<dbReference type="Gene3D" id="3.30.9.10">
    <property type="entry name" value="D-Amino Acid Oxidase, subunit A, domain 2"/>
    <property type="match status" value="1"/>
</dbReference>
<keyword evidence="6" id="KW-0560">Oxidoreductase</keyword>
<reference evidence="9" key="1">
    <citation type="submission" date="2022-12" db="EMBL/GenBank/DDBJ databases">
        <title>Reference genome sequencing for broad-spectrum identification of bacterial and archaeal isolates by mass spectrometry.</title>
        <authorList>
            <person name="Sekiguchi Y."/>
            <person name="Tourlousse D.M."/>
        </authorList>
    </citation>
    <scope>NUCLEOTIDE SEQUENCE</scope>
    <source>
        <strain evidence="9">H2</strain>
    </source>
</reference>
<comment type="caution">
    <text evidence="9">The sequence shown here is derived from an EMBL/GenBank/DDBJ whole genome shotgun (WGS) entry which is preliminary data.</text>
</comment>
<protein>
    <submittedName>
        <fullName evidence="9">Glycerol-3-phosphate dehydrogenase</fullName>
    </submittedName>
</protein>
<evidence type="ECO:0000256" key="6">
    <source>
        <dbReference type="ARBA" id="ARBA00023002"/>
    </source>
</evidence>
<dbReference type="Proteomes" id="UP001144352">
    <property type="component" value="Unassembled WGS sequence"/>
</dbReference>
<evidence type="ECO:0000313" key="10">
    <source>
        <dbReference type="Proteomes" id="UP001144352"/>
    </source>
</evidence>
<accession>A0A9W6G245</accession>
<evidence type="ECO:0000313" key="9">
    <source>
        <dbReference type="EMBL" id="GLI38948.1"/>
    </source>
</evidence>
<dbReference type="AlphaFoldDB" id="A0A9W6G245"/>
<dbReference type="Gene3D" id="3.50.50.60">
    <property type="entry name" value="FAD/NAD(P)-binding domain"/>
    <property type="match status" value="1"/>
</dbReference>
<sequence length="519" mass="56253">MLLQQLEDEKCWDLLVIGGGATGLGVAVEGASRGYRTLLLERDDFGSGTSSRSTKLIHGGVRYLQQGNIFLVLEALHERGTLIRNAPHLVHNLSFVVPLYDWWEGPFYGIGLKLYDMLAGKLGLGPSQILSREETLRRIPTVEPAGLRGGVIYHDGQFDDARLAVALARTFADLGGVPLNRLEVSGLLKAGGLVCGAAARDRESGREYELEARVVVNAAGPFCDAIRRLDEPGAQPVIAPSQGVHLVLPREFLPGDSAIMVPHTDDGRVLFAVPWHERVIVGTTDTPVDRATVEPRPLAAEVEFLLAHASRYLSRDPGITDILSVFAGLRPLVRGGDIAHTATLSRDHTILVSAAGLVTITGGKWTTYRRMAEDTVNSAARLAGLEERPSRTADLPIHGWLAKSAADGEWSMYGAEAAALEELCTVQPDLRRKLHPRLPYRLAEVVWGVRYEWARSVEDVLSRRTRALILDARAAMEEAPAVAALMAAELGRDETWQAAEVAAFRALAKGYLPSGVSGS</sequence>
<dbReference type="InterPro" id="IPR036188">
    <property type="entry name" value="FAD/NAD-bd_sf"/>
</dbReference>
<keyword evidence="5" id="KW-0274">FAD</keyword>
<evidence type="ECO:0000259" key="8">
    <source>
        <dbReference type="Pfam" id="PF16901"/>
    </source>
</evidence>
<dbReference type="Pfam" id="PF16901">
    <property type="entry name" value="DAO_C"/>
    <property type="match status" value="1"/>
</dbReference>
<name>A0A9W6G245_9BACT</name>
<organism evidence="9 10">
    <name type="scientific">Geobacter hydrogenophilus</name>
    <dbReference type="NCBI Taxonomy" id="40983"/>
    <lineage>
        <taxon>Bacteria</taxon>
        <taxon>Pseudomonadati</taxon>
        <taxon>Thermodesulfobacteriota</taxon>
        <taxon>Desulfuromonadia</taxon>
        <taxon>Geobacterales</taxon>
        <taxon>Geobacteraceae</taxon>
        <taxon>Geobacter</taxon>
    </lineage>
</organism>
<dbReference type="PANTHER" id="PTHR11985">
    <property type="entry name" value="GLYCEROL-3-PHOSPHATE DEHYDROGENASE"/>
    <property type="match status" value="1"/>
</dbReference>
<evidence type="ECO:0000259" key="7">
    <source>
        <dbReference type="Pfam" id="PF01266"/>
    </source>
</evidence>
<dbReference type="PANTHER" id="PTHR11985:SF35">
    <property type="entry name" value="ANAEROBIC GLYCEROL-3-PHOSPHATE DEHYDROGENASE SUBUNIT A"/>
    <property type="match status" value="1"/>
</dbReference>
<feature type="domain" description="FAD dependent oxidoreductase" evidence="7">
    <location>
        <begin position="13"/>
        <end position="369"/>
    </location>
</feature>
<dbReference type="InterPro" id="IPR006076">
    <property type="entry name" value="FAD-dep_OxRdtase"/>
</dbReference>
<evidence type="ECO:0000256" key="3">
    <source>
        <dbReference type="ARBA" id="ARBA00022630"/>
    </source>
</evidence>
<evidence type="ECO:0000256" key="1">
    <source>
        <dbReference type="ARBA" id="ARBA00001974"/>
    </source>
</evidence>
<keyword evidence="3" id="KW-0285">Flavoprotein</keyword>
<dbReference type="InterPro" id="IPR000447">
    <property type="entry name" value="G3P_DH_FAD-dep"/>
</dbReference>
<dbReference type="GO" id="GO:0006071">
    <property type="term" value="P:glycerol metabolic process"/>
    <property type="evidence" value="ECO:0007669"/>
    <property type="project" value="UniProtKB-KW"/>
</dbReference>
<gene>
    <name evidence="9" type="primary">glpA</name>
    <name evidence="9" type="ORF">GHYDROH2_24490</name>
</gene>